<feature type="transmembrane region" description="Helical" evidence="9">
    <location>
        <begin position="3380"/>
        <end position="3402"/>
    </location>
</feature>
<dbReference type="InterPro" id="IPR019775">
    <property type="entry name" value="WD40_repeat_CS"/>
</dbReference>
<evidence type="ECO:0000256" key="3">
    <source>
        <dbReference type="ARBA" id="ARBA00022737"/>
    </source>
</evidence>
<feature type="transmembrane region" description="Helical" evidence="9">
    <location>
        <begin position="3547"/>
        <end position="3569"/>
    </location>
</feature>
<name>A0A813HN65_POLGL</name>
<evidence type="ECO:0000256" key="6">
    <source>
        <dbReference type="PROSITE-ProRule" id="PRU00221"/>
    </source>
</evidence>
<feature type="transmembrane region" description="Helical" evidence="9">
    <location>
        <begin position="3418"/>
        <end position="3437"/>
    </location>
</feature>
<dbReference type="InterPro" id="IPR056597">
    <property type="entry name" value="ARM_LRRK2"/>
</dbReference>
<dbReference type="InterPro" id="IPR000589">
    <property type="entry name" value="Ribosomal_uS15"/>
</dbReference>
<dbReference type="InterPro" id="IPR009068">
    <property type="entry name" value="uS15_NS1_RNA-bd_sf"/>
</dbReference>
<dbReference type="InterPro" id="IPR012606">
    <property type="entry name" value="Ribosomal_uS15_N"/>
</dbReference>
<feature type="domain" description="Small ribosomal subunit protein uS15 N-terminal" evidence="10">
    <location>
        <begin position="1"/>
        <end position="60"/>
    </location>
</feature>
<feature type="transmembrane region" description="Helical" evidence="9">
    <location>
        <begin position="3909"/>
        <end position="3932"/>
    </location>
</feature>
<dbReference type="PROSITE" id="PS50082">
    <property type="entry name" value="WD_REPEATS_2"/>
    <property type="match status" value="1"/>
</dbReference>
<dbReference type="PROSITE" id="PS50176">
    <property type="entry name" value="ARM_REPEAT"/>
    <property type="match status" value="3"/>
</dbReference>
<dbReference type="PROSITE" id="PS00678">
    <property type="entry name" value="WD_REPEATS_1"/>
    <property type="match status" value="1"/>
</dbReference>
<keyword evidence="9" id="KW-0472">Membrane</keyword>
<dbReference type="Pfam" id="PF00400">
    <property type="entry name" value="WD40"/>
    <property type="match status" value="2"/>
</dbReference>
<keyword evidence="3" id="KW-0677">Repeat</keyword>
<feature type="region of interest" description="Disordered" evidence="8">
    <location>
        <begin position="1062"/>
        <end position="1092"/>
    </location>
</feature>
<dbReference type="CDD" id="cd00353">
    <property type="entry name" value="Ribosomal_S15p_S13e"/>
    <property type="match status" value="1"/>
</dbReference>
<comment type="caution">
    <text evidence="11">The sequence shown here is derived from an EMBL/GenBank/DDBJ whole genome shotgun (WGS) entry which is preliminary data.</text>
</comment>
<dbReference type="InterPro" id="IPR011989">
    <property type="entry name" value="ARM-like"/>
</dbReference>
<feature type="transmembrane region" description="Helical" evidence="9">
    <location>
        <begin position="3161"/>
        <end position="3180"/>
    </location>
</feature>
<keyword evidence="2 6" id="KW-0853">WD repeat</keyword>
<evidence type="ECO:0000256" key="8">
    <source>
        <dbReference type="SAM" id="MobiDB-lite"/>
    </source>
</evidence>
<keyword evidence="4" id="KW-0689">Ribosomal protein</keyword>
<dbReference type="SMART" id="SM00185">
    <property type="entry name" value="ARM"/>
    <property type="match status" value="17"/>
</dbReference>
<feature type="region of interest" description="Disordered" evidence="8">
    <location>
        <begin position="1620"/>
        <end position="1665"/>
    </location>
</feature>
<feature type="region of interest" description="Disordered" evidence="8">
    <location>
        <begin position="4666"/>
        <end position="4695"/>
    </location>
</feature>
<feature type="transmembrane region" description="Helical" evidence="9">
    <location>
        <begin position="4343"/>
        <end position="4361"/>
    </location>
</feature>
<reference evidence="11" key="1">
    <citation type="submission" date="2021-02" db="EMBL/GenBank/DDBJ databases">
        <authorList>
            <person name="Dougan E. K."/>
            <person name="Rhodes N."/>
            <person name="Thang M."/>
            <person name="Chan C."/>
        </authorList>
    </citation>
    <scope>NUCLEOTIDE SEQUENCE</scope>
</reference>
<gene>
    <name evidence="11" type="ORF">PGLA1383_LOCUS55016</name>
</gene>
<feature type="repeat" description="ARM" evidence="7">
    <location>
        <begin position="1140"/>
        <end position="1184"/>
    </location>
</feature>
<evidence type="ECO:0000313" key="11">
    <source>
        <dbReference type="EMBL" id="CAE8640081.1"/>
    </source>
</evidence>
<organism evidence="11 12">
    <name type="scientific">Polarella glacialis</name>
    <name type="common">Dinoflagellate</name>
    <dbReference type="NCBI Taxonomy" id="89957"/>
    <lineage>
        <taxon>Eukaryota</taxon>
        <taxon>Sar</taxon>
        <taxon>Alveolata</taxon>
        <taxon>Dinophyceae</taxon>
        <taxon>Suessiales</taxon>
        <taxon>Suessiaceae</taxon>
        <taxon>Polarella</taxon>
    </lineage>
</organism>
<keyword evidence="9" id="KW-0812">Transmembrane</keyword>
<dbReference type="NCBIfam" id="NF006331">
    <property type="entry name" value="PRK08561.1"/>
    <property type="match status" value="1"/>
</dbReference>
<feature type="transmembrane region" description="Helical" evidence="9">
    <location>
        <begin position="4264"/>
        <end position="4286"/>
    </location>
</feature>
<dbReference type="OrthoDB" id="449062at2759"/>
<feature type="repeat" description="ARM" evidence="7">
    <location>
        <begin position="2337"/>
        <end position="2370"/>
    </location>
</feature>
<feature type="transmembrane region" description="Helical" evidence="9">
    <location>
        <begin position="3449"/>
        <end position="3477"/>
    </location>
</feature>
<dbReference type="PANTHER" id="PTHR22895:SF0">
    <property type="entry name" value="ARMADILLO REPEAT-CONTAINING PROTEIN 6"/>
    <property type="match status" value="1"/>
</dbReference>
<dbReference type="Gene3D" id="1.25.10.10">
    <property type="entry name" value="Leucine-rich Repeat Variant"/>
    <property type="match status" value="4"/>
</dbReference>
<dbReference type="Gene3D" id="2.130.10.10">
    <property type="entry name" value="YVTN repeat-like/Quinoprotein amine dehydrogenase"/>
    <property type="match status" value="3"/>
</dbReference>
<dbReference type="Proteomes" id="UP000654075">
    <property type="component" value="Unassembled WGS sequence"/>
</dbReference>
<dbReference type="Gene3D" id="4.10.860.130">
    <property type="match status" value="1"/>
</dbReference>
<feature type="transmembrane region" description="Helical" evidence="9">
    <location>
        <begin position="4410"/>
        <end position="4429"/>
    </location>
</feature>
<dbReference type="InterPro" id="IPR036322">
    <property type="entry name" value="WD40_repeat_dom_sf"/>
</dbReference>
<dbReference type="InterPro" id="IPR000225">
    <property type="entry name" value="Armadillo"/>
</dbReference>
<dbReference type="GO" id="GO:0003735">
    <property type="term" value="F:structural constituent of ribosome"/>
    <property type="evidence" value="ECO:0007669"/>
    <property type="project" value="InterPro"/>
</dbReference>
<evidence type="ECO:0000256" key="1">
    <source>
        <dbReference type="ARBA" id="ARBA00008434"/>
    </source>
</evidence>
<feature type="transmembrane region" description="Helical" evidence="9">
    <location>
        <begin position="4050"/>
        <end position="4068"/>
    </location>
</feature>
<dbReference type="GO" id="GO:0005840">
    <property type="term" value="C:ribosome"/>
    <property type="evidence" value="ECO:0007669"/>
    <property type="project" value="UniProtKB-KW"/>
</dbReference>
<dbReference type="Pfam" id="PF23744">
    <property type="entry name" value="ARM_LRRK2"/>
    <property type="match status" value="2"/>
</dbReference>
<feature type="transmembrane region" description="Helical" evidence="9">
    <location>
        <begin position="3128"/>
        <end position="3149"/>
    </location>
</feature>
<dbReference type="InterPro" id="IPR023029">
    <property type="entry name" value="Ribosomal_uS15_arc_euk"/>
</dbReference>
<feature type="transmembrane region" description="Helical" evidence="9">
    <location>
        <begin position="3195"/>
        <end position="3217"/>
    </location>
</feature>
<sequence length="6536" mass="701946">MGRMYGKGKGIATSAIPYRRSAPSWMKMKTEDICDHICKLAKKGLTPSQIGVTLRDSFGVPMVKNVTGSHILRILKTNGMAPSLPEDLYYLIKKAVSVRKHLDKNRKDHDSKFRLILVESRIHRLARYYKRVKSLPATWKYVSATASALAPGLGDPQSPTGGFTSVLAVLPNEPVPTAPLNLEAREGGIEIIAVALAMTSVRILRAFLGQSKAVHSSVTALGAFGRAMCWHARCPVAAGASCQRKSVGPIVGCCNYKQGVPAIAMSDRDAKRPRVTLVAPARKTSANDGASDEPRAPVCRVPFTLAPNLFIMTVCLMIGMGIAVAVDRLIFLQIAQMRLIHFPLFCFACIRFPRCFFQGSDTDAAEAAFSACAVRITSRKRRVPLAANVHVNVQISSGLDIQFCALAFSGIALRMMLQAVDAVNASNPLDCLANSLGSSPKRSHGCFAAGGSVPKYRVEMLMFLDGAIWLVLGPVEQRLDLMAGDCQSATDPMIKLPKLLAAGQTAASASNMFHVDGTATPQLSFTASRCVRAERGGCMRLGIKPFWKGHTSVEADTRLYLLGLTCKHLRESPLVHFDVAGQIFKIPTALDRASLPFCFVAFGQEVLHRLRSQNIIVNVLWLPKVHAKPETLLAKLLAKLAKLLRWVAAALNGKAGWFSTVIDWYRYGEILLPRSASVEAVLRDARQLGLPDEVIVNGVLRSTKLDLAATKVGQNLVANVIGNWPTFRSFFAQTLSGIVAHYQNVADKSNSAASAAAVEDAESENAFDFPRFVIPLFGDEGWLKPKQICSSARARVIALKLEELGYLCEFSDAELIVGLPLRLCSEVAGSSAPAPDAVEEEEEAFHLVQRWMKEQRVRAASDAQGFWSTIRIRVSSDFQSHVRDSWLDTAGEQARNNVNLKAWHDLHLGTFSWAGPFVSMSCAGTRDRTCMEEPPLRVAEDRSLESKDKHRAHKDSVLLVEAEAFVPQTAEQHFGCRFRCTVSATRWYVVDADILCVQLPIIWVSQEKVFPDPAADPDQGRSQPGRLSILFLFLFASCVNVSFLLRQMVLLATKISLRRKGPASPPCPQLPPPPPRPPSASFQLPPRESLPQSDSASLKLVLKTFEALSDAVEVQEWGCASLRDLARGSREDRSWIGRLGGIELVIDAMRLNQAAVGVQACGCGALTNLAYENEGHCAVILQHGGLELILRAMQAHPLAAEVQGWGCAALRFLAQLEEGRSGMVALGCVETVLAALRGHLAEVLVQGCGCAVLCRLSAAQEEDLRSTAAAGGVEAAIAALGAHPQVAEVQASGCVLLGNLVCAGPEYLQLAASSSGPARVLQAVSGYLESRDIQECGFGALKNLLAESAECRAQAASLGAAKAVAEAMRVHSDSHRVQRQALAMLAGLVSEHEVSRDELLSCGGLEPVLRAMATYLGSRRMQEHSILILRSLSAAGTSSLEDIARLGGIDTALQAMHRYPTSGRVQADGCILVTAFFFPGEADLQEKCCFALFTLADNCGEECRDVIASFGGVEAVLQALLRHPRVPMIQAQGCIALRCFGRGSTENRWRMACFGGRVEQLEAPPPLPEEPAPAEGLRGKDVNIFSIWGKLADLHPELRWEGELGAFADRRVLEEGEGALEEEASRSYMAGVEDEGEDQGENQGEDQGEEEGEHEEEQEEDMYAEGQEEVRVVEMAEGMEVLFRSLRTYPSHATLQTCCWFLLQNLAVDDDRFQAKIAGLEGAALVMAALREHAEVPELQVEGYQLLQNLIGRPLPAGLSGPILTTVADGLVEMVLATLRLHQEGAAIQVIGAILLRSLILGGRLSAGDHGLASKLEERLVELEGFEEGLRVETLLQALRRFSSDVSTKSTQLGSVDSLLDALRRFPSNTLLQEHVTAALRDLAVSGKRTRRRISQMDGLTPLMSAMQAHPHSAMVQEYCCDLLELQTCDGSENLAAVASLGLEALLAVFDNHLDKLEVQLTGVQAVEKLAARSEQLRDLLIAGEGSRRVLRSMKEHGRSAELLIRGSKALLGLGRAGLGCRTEIVSLDGLEALVQAMHAHESSPELQANGFRILCLLASDSSELRQRLAELGGVDLVLHVLQVNPGVADVHEMSFRLFADLAVEAEANRQKMCNSRAEASILAGMQRHLEEAGVQREGLDIIRHLTNHSEESKAEIIIDDACERVMDAMKAHRKDVQLQRTACFCLLPMAQGNQDTGIRISSYGGIPLILKAMTAKSDDKELQEGAVCTLRVLAADSETIPHQIADNGGVQVVFASMQQHSDEPVIQENGLAVLANLAWCHAEHQEGIEKCGACEFALEMMQKHKDSYKVQAFACAVMQSVCCDHPELRDKLAELGVIEAIMEAMQEHPRAANVQAFAASALQSLACNNLENTRKIRKMKLLELVEQAMEAHPKSVKLQEFGSMLIETIVRLYEIGNVVGPCGTQIRPLRSVTSTPQFSKFSFELFRFDGCHLSMQVRQKMTLKAPGQGPGGEELRYMNPLLAALVLSTVSTAEPPDGLAAAAEGNCLMAVIPSVATWLAEGSKELPIWASFAASKAELQLGRRWMDVCSLTSQATQQQGPWLVPCFASRCWGHEAVSNCAISVSFLVSRPMRCAKISCGLQKSAKTLPTIMQAVTAIRVRRRELETPRELFSLQPALQLTLMSKAAQMSCVPSASSEMLMLSACVPCPLGLERFAFPESPDLGLPQLDLSIDGISRAKMKEKLTRRRPRCTLAAFALKLQQVQSVIQNEEDLTGENQVEEQALALVTDPLREGVADLVSASIDGTVRVWCTGAAAAATDAASLQVDGAGLCVHTILEHSEADLHRVLTTVAILAQDCMGVSHGILNLAGPFCGKMPPPGRRRRRAPNRSHGKGSRRGRSWVLLATFVCSCWGCCVDFREQQLDAHIWVLLALFVCSCWGCWWIFENSSSMRISGGCSRSSCAAAGAAACIFDNSSSMRISGCCSRSSCAAAGVAAWLLLNSCLLRRGRGTLALFVCSCWSCCVVVRSCDLMRSKGCLPPFWPAASPGCLPPLAGGFLWLSASRGWLPPVAGCLLWLAASRVWLPPLAGCLLVLAASFGWLPLLAGCLLGWLPPPSGCLPPLAACPTWLAASFCCLPPGWLAASVGCLPPGAGCLPGLSASLGWPPPLAVCLPWLAAFPLLAAFPGWLPASPGWLPAPLGWLPPLAVCLLWLAASFGWLPPLAGGLLWLAAPPLWLPPVSGCLAYMGAACALRVPLLELLRGSSRTAAGCSFPRAARAFRVQLLRLLHGSSRIAASVAYLGSARALRVQLLRRSLCAAAGVLRESTKLLVAQRLGTTRALRVQLRELLRSCSKPRLDAQQGLPPPAACIPWLAASPGCLPPLAGGFLWLAASRGWLPPVAGCLPWLVASRVWLPPLAGCLPWLAASPCWLPLLAGCLLGWLPSLSGCLPPLAACPPWLAASLCCLPLLAGCLRWLPAFCGWPPSVAGCVPWLAASFGWLPSLAGCLPLLAAFVGWLPASPGWLPASLGCCLPPLAGCLPPLAAACPPWLRSASPGCGLPPLAGCLPWLTASPGCCLPPLAAACLPWRLAACLLAAACLPWLAASLPLAACLPWRLLPAFLGGCLPPLAAACLPWLLPASAGCFLLPLAAACLPWRLLASPGCCLLPLAASCLPWRLPAFPGGCLPSKADACLPWLAASPGGCLPHLAAACLTWRLPASLGGFLLPSAAGCLPWRLHAPLAAACFPWQAACLLGGCLPPLAGCLPPLAAACFRWQLAASLGGCLLPLAAACLPWLPASLGAGTTRALRVQLLALLRGFSKLRLPGLAASLGWLPPLAGWLPPLAGWLPPLAGWLPPLAGWLPPLAGCLPCLPPLAGCLPWRAGYLPWLSASPGRLPPLAGYLLWLAASLGCLPPLAGCLPWLAASLGWLAASLDWLAASLGWLAASPCWLPPLLAASFGWLPPLAGCLPWLAASPGWLPPLAGCLPWLAGFLPTLTASFGWLPPLAGCLPWLAASFGWLPPLAGCLPWLAASLGWLAASLGWLAASLGWLPPLAGCLPWLAASFGWLPPLAACLPWLAASPGWLADSLGWLPPLAGCLPGLAASLGCLPPLAACLPWLPASLGCLPPLAGCLPWLAASPGWLPPLAGCLLWPAASLSWLPPLAGWLPPLAGCLPWLAASPGWLLPLAGCLPWLAASPGWLPPLAGCLPWLAASPNGLPPLAGCLLWLAACLPWLPASLGLPPLAGCLLWLAASLGCLPPLAGCLPWRAGCLPWLAASFGWLPPLAGCLPWLAASPGWLPPLAGWLPPLAGWLPPLAGCLPWLAAPFGWLPPLAAWLPASLGWLPPLAGWLPPLANCLPWLAASFGWLPPLAACLRWLAASLGWLPPLAVCLLWLAASFVWLPPLAGCLPWLAASFGWLPPLAACLPWLAASPGGLAASLAGWLPPLAGCLPWLAASSGWLLLLAGATLGTESMASRLHPFASTGSLPDGVAHHDDGVLFFSRQACVCTLYLNALKLICTGWGALIGRSMPLWGSLGGRLEPAEDARTRVDLQSLNINFANPLLLWLAKLLRQQGAMGSSSSIEVKADRSSTMFSQVLNPLDVQEPPPPKKANRTSVWQRSKILLTPQKVAASLVQKAARDDHDQNKQTEQKEVDEEQEGIGAVCSSRILSKVTMRGMRRINHEGSELGHMALDEYYEQSRAGTAPSPFLFCGEKGGPPQEPDAKTSQQRTSKVPREGDVLSLEERNMFHNLKMVPEPLGLLTFDSYKFNPTRADVKLGHPIPPCSPTHKNYVKHLTKNIRAFQQYLLAFQDLTLCRRAKFDKKMQRTHQLVYASPYSELGRAWRVAQLLHTGEKYNPSRLAVISDAFYPALRLSSSGLFVLELGSRNPVSDFDFLSSECRFLAVGTWDGQLRIVDAASASLNSQTNANTKVKSFRTWCSEPAQEQSSLFVALKVDDLTKIGTAKDDGEALLQCTGSSVQMLSPRTFCTPFENSIWLGLLATFRHRICTDLARNIIHWLGRDQGAFVSRLDSRLSSPRWTMTFQLPVLRYDDDLGNTACATQRSQLAELGQLAFEHLRGTWIGNRKTTHSDRLVRIWDGLTGSFKAEFYGHSGGVLFPAAMGNCDRESMKKHVCGNFGQAPRYRPGWQQDASIAAFTFPNRPGNSALRNREVPKHKHVDNKGSTNRAHPNINTVVDPRTVLTTWSAACTFSSGGSCQAMLVPVETAIRRGPESPVYRGYAEQQSSDFSRSAYFRGQLSGVLRMAPEFDYFFLDGHIESEVAPEDGTAVAPVPAPVSAGDVGIRHEVQLMQTNGICHIAQEVHLQQSLNQAAGAWRVALAADQRQVHEGLSVFGVHMLLQLETSTFGAVSFVNVMILAHTLISITRVQVCRSLLFFLSFSLADSQAWQYFHLREAPSFLHTGGVCFGFHWPSDFQAKLVRSIAMQLTLARNAPAALGTDSLQQLNFLLLSRLLSIGFRVEGKQDQVSHMQLWVQSRRFDDVESKDAKFETLNAMLKLHARLDIQFCALAFSGIALKMMLQAVDAVNASNPVDCLANSLGSSPKRSHGCFAAGGSVPKYRVEMNRLKALCLTASCWPVEQRLDLMTGDCQSASASNMFHVDGTATPQLSVSGRNAAAACDSESNRYFLFVGSAGVKQLCSKAPDKAATHEANIQMCPAKKVLAGEALRLMLPTCACPESPLVHFDVAGQIFKIPTVLDRASLPFCFVCAKPETLLAKLLAKEELAASASGSKPSAWSSSLHGFRCAVCGLQPPTNSEHALAWVFCTFSTVIDWYRYGEILLPRSASVEAVLRDARQLGLPDEVIVNGVLRSTKLDLAATKVGQNLVANVIGNWPTFRSFFAQTLSGIVAHYQNVADKSNSAASAAAVEDAESENAFDFPRFVIPLFGDEGWLKPKQICSSARARVIALKLEELGYLCEFSDAELIVGLPLRLCSEVAGSSAPAPDAVEEEEEAFHLVQFYASGQLFASESVRTSSPMSEILGWTCMEEPPLRVAEDRPPHRHSVLGLPPVEASFIEAASAENLEAATPSRRAATPSGKNKSAAASRKQVNEWTPWKDKHRAHKDSVLLVEVFPDPAADPDQGRQCLLSAAADGAVRLYEIGNVVGPSMQVRQKMTLKAPGQGGCGAITCMTSDGLQSESTAEPPDGLAAAADLDSSAPGNAFASAILFGGYERGRIAAWSPVDGRLLADLPGHTAAVTAIRVRRAARHVTEGVETTTSLPAGGFASASRSARVAGLERFSFPESEDEGEADQTSPQDLTGENQVEEQEGVADLVSASIDGTVRVWCTGAAAAATDGLDKMGHGYCLFVLELGSRNPASDFDFLSSDFLAVGTWDGQLRIVDMVQRACTGAVQVTQAQIRSVCIVGTAKDDGEVRIFVGTELGLVSCQHELLPQPPPPPALSEDLGWAVTREPLSLGWTPGCDMREGFGSPELRCSWQAHSIHVIGLQSWGNWLLSTSEDRLVRIWDGLTGSFMAEFYGHSGGVLATCVVPADKLLWTGSRDWSIRSWDLAEVQLRSREQAAMGNCDRESMKYEVGVSRAKALKKQAKPKAKAGASPRKR</sequence>
<dbReference type="PANTHER" id="PTHR22895">
    <property type="entry name" value="ARMADILLO REPEAT-CONTAINING PROTEIN 6"/>
    <property type="match status" value="1"/>
</dbReference>
<feature type="transmembrane region" description="Helical" evidence="9">
    <location>
        <begin position="4017"/>
        <end position="4038"/>
    </location>
</feature>
<feature type="transmembrane region" description="Helical" evidence="9">
    <location>
        <begin position="3576"/>
        <end position="3597"/>
    </location>
</feature>
<dbReference type="FunFam" id="4.10.860.130:FF:000001">
    <property type="entry name" value="40S ribosomal protein S13"/>
    <property type="match status" value="1"/>
</dbReference>
<dbReference type="PROSITE" id="PS50294">
    <property type="entry name" value="WD_REPEATS_REGION"/>
    <property type="match status" value="1"/>
</dbReference>
<feature type="region of interest" description="Disordered" evidence="8">
    <location>
        <begin position="2837"/>
        <end position="2857"/>
    </location>
</feature>
<feature type="compositionally biased region" description="Basic residues" evidence="8">
    <location>
        <begin position="2841"/>
        <end position="2857"/>
    </location>
</feature>
<evidence type="ECO:0000313" key="12">
    <source>
        <dbReference type="Proteomes" id="UP000654075"/>
    </source>
</evidence>
<dbReference type="HAMAP" id="MF_01343_A">
    <property type="entry name" value="Ribosomal_uS15_A"/>
    <property type="match status" value="1"/>
</dbReference>
<keyword evidence="5" id="KW-0687">Ribonucleoprotein</keyword>
<feature type="region of interest" description="Disordered" evidence="8">
    <location>
        <begin position="6517"/>
        <end position="6536"/>
    </location>
</feature>
<dbReference type="PROSITE" id="PS00362">
    <property type="entry name" value="RIBOSOMAL_S15"/>
    <property type="match status" value="1"/>
</dbReference>
<evidence type="ECO:0000256" key="7">
    <source>
        <dbReference type="PROSITE-ProRule" id="PRU00259"/>
    </source>
</evidence>
<evidence type="ECO:0000259" key="10">
    <source>
        <dbReference type="SMART" id="SM01386"/>
    </source>
</evidence>
<feature type="region of interest" description="Disordered" evidence="8">
    <location>
        <begin position="6217"/>
        <end position="6243"/>
    </location>
</feature>
<feature type="repeat" description="WD" evidence="6">
    <location>
        <begin position="6453"/>
        <end position="6494"/>
    </location>
</feature>
<dbReference type="InterPro" id="IPR016024">
    <property type="entry name" value="ARM-type_fold"/>
</dbReference>
<feature type="compositionally biased region" description="Pro residues" evidence="8">
    <location>
        <begin position="1063"/>
        <end position="1078"/>
    </location>
</feature>
<dbReference type="SUPFAM" id="SSF48371">
    <property type="entry name" value="ARM repeat"/>
    <property type="match status" value="4"/>
</dbReference>
<dbReference type="InterPro" id="IPR001680">
    <property type="entry name" value="WD40_rpt"/>
</dbReference>
<dbReference type="Pfam" id="PF08069">
    <property type="entry name" value="Ribosomal_S13_N"/>
    <property type="match status" value="1"/>
</dbReference>
<evidence type="ECO:0000256" key="5">
    <source>
        <dbReference type="ARBA" id="ARBA00023274"/>
    </source>
</evidence>
<feature type="transmembrane region" description="Helical" evidence="9">
    <location>
        <begin position="3052"/>
        <end position="3073"/>
    </location>
</feature>
<dbReference type="SMART" id="SM01387">
    <property type="entry name" value="Ribosomal_S15"/>
    <property type="match status" value="1"/>
</dbReference>
<evidence type="ECO:0000256" key="9">
    <source>
        <dbReference type="SAM" id="Phobius"/>
    </source>
</evidence>
<feature type="transmembrane region" description="Helical" evidence="9">
    <location>
        <begin position="4101"/>
        <end position="4120"/>
    </location>
</feature>
<dbReference type="FunFam" id="1.10.287.10:FF:000003">
    <property type="entry name" value="40S ribosomal protein S13"/>
    <property type="match status" value="1"/>
</dbReference>
<feature type="region of interest" description="Disordered" evidence="8">
    <location>
        <begin position="4593"/>
        <end position="4619"/>
    </location>
</feature>
<feature type="compositionally biased region" description="Basic and acidic residues" evidence="8">
    <location>
        <begin position="4597"/>
        <end position="4611"/>
    </location>
</feature>
<feature type="transmembrane region" description="Helical" evidence="9">
    <location>
        <begin position="4368"/>
        <end position="4390"/>
    </location>
</feature>
<feature type="compositionally biased region" description="Polar residues" evidence="8">
    <location>
        <begin position="6228"/>
        <end position="6239"/>
    </location>
</feature>
<feature type="transmembrane region" description="Helical" evidence="9">
    <location>
        <begin position="4233"/>
        <end position="4252"/>
    </location>
</feature>
<evidence type="ECO:0000256" key="4">
    <source>
        <dbReference type="ARBA" id="ARBA00022980"/>
    </source>
</evidence>
<feature type="transmembrane region" description="Helical" evidence="9">
    <location>
        <begin position="3861"/>
        <end position="3889"/>
    </location>
</feature>
<dbReference type="SMART" id="SM00320">
    <property type="entry name" value="WD40"/>
    <property type="match status" value="6"/>
</dbReference>
<dbReference type="GO" id="GO:1990904">
    <property type="term" value="C:ribonucleoprotein complex"/>
    <property type="evidence" value="ECO:0007669"/>
    <property type="project" value="UniProtKB-KW"/>
</dbReference>
<dbReference type="SUPFAM" id="SSF50978">
    <property type="entry name" value="WD40 repeat-like"/>
    <property type="match status" value="1"/>
</dbReference>
<feature type="region of interest" description="Disordered" evidence="8">
    <location>
        <begin position="6000"/>
        <end position="6034"/>
    </location>
</feature>
<comment type="similarity">
    <text evidence="1">Belongs to the universal ribosomal protein uS15 family.</text>
</comment>
<feature type="transmembrane region" description="Helical" evidence="9">
    <location>
        <begin position="3986"/>
        <end position="4010"/>
    </location>
</feature>
<feature type="compositionally biased region" description="Acidic residues" evidence="8">
    <location>
        <begin position="1632"/>
        <end position="1665"/>
    </location>
</feature>
<dbReference type="EMBL" id="CAJNNV010032471">
    <property type="protein sequence ID" value="CAE8640081.1"/>
    <property type="molecule type" value="Genomic_DNA"/>
</dbReference>
<dbReference type="InterPro" id="IPR015943">
    <property type="entry name" value="WD40/YVTN_repeat-like_dom_sf"/>
</dbReference>
<dbReference type="SUPFAM" id="SSF47060">
    <property type="entry name" value="S15/NS1 RNA-binding domain"/>
    <property type="match status" value="1"/>
</dbReference>
<feature type="transmembrane region" description="Helical" evidence="9">
    <location>
        <begin position="4132"/>
        <end position="4155"/>
    </location>
</feature>
<dbReference type="Pfam" id="PF00312">
    <property type="entry name" value="Ribosomal_S15"/>
    <property type="match status" value="1"/>
</dbReference>
<keyword evidence="12" id="KW-1185">Reference proteome</keyword>
<protein>
    <recommendedName>
        <fullName evidence="10">Small ribosomal subunit protein uS15 N-terminal domain-containing protein</fullName>
    </recommendedName>
</protein>
<evidence type="ECO:0000256" key="2">
    <source>
        <dbReference type="ARBA" id="ARBA00022574"/>
    </source>
</evidence>
<keyword evidence="9" id="KW-1133">Transmembrane helix</keyword>
<feature type="transmembrane region" description="Helical" evidence="9">
    <location>
        <begin position="4075"/>
        <end position="4095"/>
    </location>
</feature>
<dbReference type="GO" id="GO:0006412">
    <property type="term" value="P:translation"/>
    <property type="evidence" value="ECO:0007669"/>
    <property type="project" value="InterPro"/>
</dbReference>
<feature type="transmembrane region" description="Helical" evidence="9">
    <location>
        <begin position="309"/>
        <end position="331"/>
    </location>
</feature>
<accession>A0A813HN65</accession>
<dbReference type="Gene3D" id="1.10.287.10">
    <property type="entry name" value="S15/NS1, RNA-binding"/>
    <property type="match status" value="1"/>
</dbReference>
<feature type="transmembrane region" description="Helical" evidence="9">
    <location>
        <begin position="4175"/>
        <end position="4194"/>
    </location>
</feature>
<feature type="repeat" description="ARM" evidence="7">
    <location>
        <begin position="2205"/>
        <end position="2249"/>
    </location>
</feature>
<proteinExistence type="inferred from homology"/>
<dbReference type="SMART" id="SM01386">
    <property type="entry name" value="Ribosomal_S13_N"/>
    <property type="match status" value="1"/>
</dbReference>
<feature type="transmembrane region" description="Helical" evidence="9">
    <location>
        <begin position="4206"/>
        <end position="4227"/>
    </location>
</feature>
<feature type="transmembrane region" description="Helical" evidence="9">
    <location>
        <begin position="2886"/>
        <end position="2906"/>
    </location>
</feature>